<evidence type="ECO:0000259" key="5">
    <source>
        <dbReference type="PROSITE" id="PS50931"/>
    </source>
</evidence>
<dbReference type="Proteomes" id="UP001501803">
    <property type="component" value="Unassembled WGS sequence"/>
</dbReference>
<evidence type="ECO:0000256" key="1">
    <source>
        <dbReference type="ARBA" id="ARBA00009437"/>
    </source>
</evidence>
<dbReference type="Pfam" id="PF03466">
    <property type="entry name" value="LysR_substrate"/>
    <property type="match status" value="1"/>
</dbReference>
<dbReference type="InterPro" id="IPR000847">
    <property type="entry name" value="LysR_HTH_N"/>
</dbReference>
<evidence type="ECO:0000313" key="7">
    <source>
        <dbReference type="Proteomes" id="UP001501803"/>
    </source>
</evidence>
<keyword evidence="4" id="KW-0804">Transcription</keyword>
<organism evidence="6 7">
    <name type="scientific">Leifsonia kafniensis</name>
    <dbReference type="NCBI Taxonomy" id="475957"/>
    <lineage>
        <taxon>Bacteria</taxon>
        <taxon>Bacillati</taxon>
        <taxon>Actinomycetota</taxon>
        <taxon>Actinomycetes</taxon>
        <taxon>Micrococcales</taxon>
        <taxon>Microbacteriaceae</taxon>
        <taxon>Leifsonia</taxon>
    </lineage>
</organism>
<dbReference type="SUPFAM" id="SSF46785">
    <property type="entry name" value="Winged helix' DNA-binding domain"/>
    <property type="match status" value="1"/>
</dbReference>
<dbReference type="Gene3D" id="3.40.190.10">
    <property type="entry name" value="Periplasmic binding protein-like II"/>
    <property type="match status" value="2"/>
</dbReference>
<dbReference type="InterPro" id="IPR036388">
    <property type="entry name" value="WH-like_DNA-bd_sf"/>
</dbReference>
<evidence type="ECO:0000256" key="4">
    <source>
        <dbReference type="ARBA" id="ARBA00023163"/>
    </source>
</evidence>
<evidence type="ECO:0000313" key="6">
    <source>
        <dbReference type="EMBL" id="GAA3893391.1"/>
    </source>
</evidence>
<reference evidence="7" key="1">
    <citation type="journal article" date="2019" name="Int. J. Syst. Evol. Microbiol.">
        <title>The Global Catalogue of Microorganisms (GCM) 10K type strain sequencing project: providing services to taxonomists for standard genome sequencing and annotation.</title>
        <authorList>
            <consortium name="The Broad Institute Genomics Platform"/>
            <consortium name="The Broad Institute Genome Sequencing Center for Infectious Disease"/>
            <person name="Wu L."/>
            <person name="Ma J."/>
        </authorList>
    </citation>
    <scope>NUCLEOTIDE SEQUENCE [LARGE SCALE GENOMIC DNA]</scope>
    <source>
        <strain evidence="7">JCM 17021</strain>
    </source>
</reference>
<dbReference type="Pfam" id="PF00126">
    <property type="entry name" value="HTH_1"/>
    <property type="match status" value="1"/>
</dbReference>
<proteinExistence type="inferred from homology"/>
<comment type="similarity">
    <text evidence="1">Belongs to the LysR transcriptional regulatory family.</text>
</comment>
<keyword evidence="7" id="KW-1185">Reference proteome</keyword>
<keyword evidence="2" id="KW-0805">Transcription regulation</keyword>
<evidence type="ECO:0000256" key="2">
    <source>
        <dbReference type="ARBA" id="ARBA00023015"/>
    </source>
</evidence>
<protein>
    <recommendedName>
        <fullName evidence="5">HTH lysR-type domain-containing protein</fullName>
    </recommendedName>
</protein>
<comment type="caution">
    <text evidence="6">The sequence shown here is derived from an EMBL/GenBank/DDBJ whole genome shotgun (WGS) entry which is preliminary data.</text>
</comment>
<evidence type="ECO:0000256" key="3">
    <source>
        <dbReference type="ARBA" id="ARBA00023125"/>
    </source>
</evidence>
<keyword evidence="3" id="KW-0238">DNA-binding</keyword>
<dbReference type="PROSITE" id="PS50931">
    <property type="entry name" value="HTH_LYSR"/>
    <property type="match status" value="1"/>
</dbReference>
<dbReference type="PANTHER" id="PTHR30346">
    <property type="entry name" value="TRANSCRIPTIONAL DUAL REGULATOR HCAR-RELATED"/>
    <property type="match status" value="1"/>
</dbReference>
<dbReference type="EMBL" id="BAABCN010000017">
    <property type="protein sequence ID" value="GAA3893391.1"/>
    <property type="molecule type" value="Genomic_DNA"/>
</dbReference>
<accession>A0ABP7L353</accession>
<sequence length="278" mass="29602">MSMQLATLEREVGLPLIERSGRRLTLTPAGRLLAQHGHSLVEMLSLAEMEVSALREGSAGTYRLAAFPSIARSIVADTWARVRETPELGVRLELIEMEPEDSLAALAAGEVDIALSHSYSNLPSTMSPSLVATPLATEAVWFASSLPVMDVSPPVELAGYATADWIVPHRNWSCYEMVQRACGLAGFTPRVVAEATDFSVILALVAAGAGVALVPELTVGHLPQGVTLHSLTDPVFRYDTVVTRRATTVDAGAQRILALLAESATRRVPRAAGAGVNR</sequence>
<dbReference type="SUPFAM" id="SSF53850">
    <property type="entry name" value="Periplasmic binding protein-like II"/>
    <property type="match status" value="1"/>
</dbReference>
<name>A0ABP7L353_9MICO</name>
<dbReference type="InterPro" id="IPR036390">
    <property type="entry name" value="WH_DNA-bd_sf"/>
</dbReference>
<gene>
    <name evidence="6" type="ORF">GCM10022381_38860</name>
</gene>
<dbReference type="PANTHER" id="PTHR30346:SF29">
    <property type="entry name" value="LYSR SUBSTRATE-BINDING"/>
    <property type="match status" value="1"/>
</dbReference>
<dbReference type="InterPro" id="IPR005119">
    <property type="entry name" value="LysR_subst-bd"/>
</dbReference>
<feature type="domain" description="HTH lysR-type" evidence="5">
    <location>
        <begin position="1"/>
        <end position="27"/>
    </location>
</feature>
<dbReference type="Gene3D" id="1.10.10.10">
    <property type="entry name" value="Winged helix-like DNA-binding domain superfamily/Winged helix DNA-binding domain"/>
    <property type="match status" value="1"/>
</dbReference>